<feature type="binding site" evidence="7">
    <location>
        <begin position="44"/>
        <end position="51"/>
    </location>
    <ligand>
        <name>ATP</name>
        <dbReference type="ChEBI" id="CHEBI:30616"/>
    </ligand>
</feature>
<evidence type="ECO:0000313" key="9">
    <source>
        <dbReference type="EMBL" id="AOS84489.1"/>
    </source>
</evidence>
<dbReference type="PANTHER" id="PTHR11070:SF2">
    <property type="entry name" value="ATP-DEPENDENT DNA HELICASE SRS2"/>
    <property type="match status" value="1"/>
</dbReference>
<dbReference type="GO" id="GO:0005524">
    <property type="term" value="F:ATP binding"/>
    <property type="evidence" value="ECO:0007669"/>
    <property type="project" value="UniProtKB-UniRule"/>
</dbReference>
<dbReference type="Gene3D" id="3.40.50.300">
    <property type="entry name" value="P-loop containing nucleotide triphosphate hydrolases"/>
    <property type="match status" value="1"/>
</dbReference>
<keyword evidence="5" id="KW-0238">DNA-binding</keyword>
<dbReference type="STRING" id="274537.BIU88_10305"/>
<evidence type="ECO:0000256" key="2">
    <source>
        <dbReference type="ARBA" id="ARBA00022801"/>
    </source>
</evidence>
<dbReference type="GO" id="GO:0005829">
    <property type="term" value="C:cytosol"/>
    <property type="evidence" value="ECO:0007669"/>
    <property type="project" value="TreeGrafter"/>
</dbReference>
<keyword evidence="2 7" id="KW-0378">Hydrolase</keyword>
<keyword evidence="3 7" id="KW-0347">Helicase</keyword>
<evidence type="ECO:0000256" key="7">
    <source>
        <dbReference type="PROSITE-ProRule" id="PRU00560"/>
    </source>
</evidence>
<evidence type="ECO:0000256" key="5">
    <source>
        <dbReference type="ARBA" id="ARBA00023125"/>
    </source>
</evidence>
<dbReference type="GO" id="GO:0016787">
    <property type="term" value="F:hydrolase activity"/>
    <property type="evidence" value="ECO:0007669"/>
    <property type="project" value="UniProtKB-UniRule"/>
</dbReference>
<dbReference type="InterPro" id="IPR027417">
    <property type="entry name" value="P-loop_NTPase"/>
</dbReference>
<dbReference type="InterPro" id="IPR014016">
    <property type="entry name" value="UvrD-like_ATP-bd"/>
</dbReference>
<dbReference type="PANTHER" id="PTHR11070">
    <property type="entry name" value="UVRD / RECB / PCRA DNA HELICASE FAMILY MEMBER"/>
    <property type="match status" value="1"/>
</dbReference>
<evidence type="ECO:0000256" key="3">
    <source>
        <dbReference type="ARBA" id="ARBA00022806"/>
    </source>
</evidence>
<keyword evidence="10" id="KW-1185">Reference proteome</keyword>
<evidence type="ECO:0000259" key="8">
    <source>
        <dbReference type="PROSITE" id="PS51198"/>
    </source>
</evidence>
<reference evidence="9" key="1">
    <citation type="submission" date="2016-09" db="EMBL/GenBank/DDBJ databases">
        <title>Genome sequence of Chlorobaculum limnaeum.</title>
        <authorList>
            <person name="Liu Z."/>
            <person name="Tank M."/>
            <person name="Bryant D.A."/>
        </authorList>
    </citation>
    <scope>NUCLEOTIDE SEQUENCE [LARGE SCALE GENOMIC DNA]</scope>
    <source>
        <strain evidence="9">DSM 1677</strain>
    </source>
</reference>
<gene>
    <name evidence="9" type="ORF">BIU88_10305</name>
</gene>
<sequence>MPQEIKITNEEIQYAEQLLLPIGKTFDAERRDFIRNFNTIDLQAVPGGGKTTALLAKLLILERKLPFGTGSGILVLSHTNAAIDEIKEKIQAYCPRLFSYPNFIGTIQSFVDIFLAIPFYISKYKKKPIRIDNEIYDEKIKACVDKIWLHRFNLSNDTNKKVAHIKNNNEGLFYDVRFQFSNGIRLVKKLNGDVLEIKKPRGNARNYCDYSQQEKQEVCRWFLEFKKTILKSGILHFDDAYFLADVYLNKIPGIKTILQKRFAFVFVDEMQDMDTHQYNLLENIFYDEGNSVSKIQRIGDKNQAIYNSVKATDIWQDRPEILRLNGSQRLSKPIADIVKKFALYNDDTFDIVGRNECTIKPHILVFENDTIEKIIPLFAQIVRKNNLANSEKPIKVVCWNTEWSDDADLQDTTKLRLEDYYKGFKKEKGKPKQDYDNLKSYLLYYEKKQTLESLRKNILNAFLKILRLENINTTDDRSYTKKKLIDFIYNTDVQKYDELNLNLYKWSIGITQEKTNEVWSSIKAYTPTLLAIFNKTISESLDFINNASRDMRVEKTENLALTNHYIEDGLKIEITSVHAVKGQTHCATLYLESFYKKGYGNYESERLRNQFVGAQTVTETLATVKNSHDLIKQSTKMAYVGFSRPTDLLCIAVHKERFEKLLSDINRDEWEIIEVKK</sequence>
<dbReference type="InterPro" id="IPR013986">
    <property type="entry name" value="DExx_box_DNA_helicase_dom_sf"/>
</dbReference>
<dbReference type="AlphaFoldDB" id="A0A1D8D9C1"/>
<keyword evidence="4 7" id="KW-0067">ATP-binding</keyword>
<evidence type="ECO:0000256" key="4">
    <source>
        <dbReference type="ARBA" id="ARBA00022840"/>
    </source>
</evidence>
<accession>A0A1D8D9C1</accession>
<dbReference type="SUPFAM" id="SSF52540">
    <property type="entry name" value="P-loop containing nucleoside triphosphate hydrolases"/>
    <property type="match status" value="1"/>
</dbReference>
<dbReference type="PROSITE" id="PS51198">
    <property type="entry name" value="UVRD_HELICASE_ATP_BIND"/>
    <property type="match status" value="1"/>
</dbReference>
<protein>
    <recommendedName>
        <fullName evidence="6">DNA 3'-5' helicase II</fullName>
    </recommendedName>
</protein>
<keyword evidence="1 7" id="KW-0547">Nucleotide-binding</keyword>
<name>A0A1D8D9C1_CHLLM</name>
<dbReference type="OrthoDB" id="1100019at2"/>
<dbReference type="Pfam" id="PF00580">
    <property type="entry name" value="UvrD-helicase"/>
    <property type="match status" value="1"/>
</dbReference>
<dbReference type="GO" id="GO:0003677">
    <property type="term" value="F:DNA binding"/>
    <property type="evidence" value="ECO:0007669"/>
    <property type="project" value="UniProtKB-KW"/>
</dbReference>
<dbReference type="GO" id="GO:0000725">
    <property type="term" value="P:recombinational repair"/>
    <property type="evidence" value="ECO:0007669"/>
    <property type="project" value="TreeGrafter"/>
</dbReference>
<proteinExistence type="predicted"/>
<dbReference type="RefSeq" id="WP_069810681.1">
    <property type="nucleotide sequence ID" value="NZ_CP017305.1"/>
</dbReference>
<organism evidence="9 10">
    <name type="scientific">Chlorobaculum limnaeum</name>
    <dbReference type="NCBI Taxonomy" id="274537"/>
    <lineage>
        <taxon>Bacteria</taxon>
        <taxon>Pseudomonadati</taxon>
        <taxon>Chlorobiota</taxon>
        <taxon>Chlorobiia</taxon>
        <taxon>Chlorobiales</taxon>
        <taxon>Chlorobiaceae</taxon>
        <taxon>Chlorobaculum</taxon>
    </lineage>
</organism>
<dbReference type="KEGG" id="clz:BIU88_10305"/>
<dbReference type="Proteomes" id="UP000095185">
    <property type="component" value="Chromosome"/>
</dbReference>
<dbReference type="InterPro" id="IPR000212">
    <property type="entry name" value="DNA_helicase_UvrD/REP"/>
</dbReference>
<feature type="domain" description="UvrD-like helicase ATP-binding" evidence="8">
    <location>
        <begin position="23"/>
        <end position="350"/>
    </location>
</feature>
<dbReference type="Gene3D" id="1.10.10.160">
    <property type="match status" value="1"/>
</dbReference>
<evidence type="ECO:0000256" key="1">
    <source>
        <dbReference type="ARBA" id="ARBA00022741"/>
    </source>
</evidence>
<evidence type="ECO:0000256" key="6">
    <source>
        <dbReference type="ARBA" id="ARBA00034923"/>
    </source>
</evidence>
<dbReference type="GO" id="GO:0043138">
    <property type="term" value="F:3'-5' DNA helicase activity"/>
    <property type="evidence" value="ECO:0007669"/>
    <property type="project" value="TreeGrafter"/>
</dbReference>
<dbReference type="EMBL" id="CP017305">
    <property type="protein sequence ID" value="AOS84489.1"/>
    <property type="molecule type" value="Genomic_DNA"/>
</dbReference>
<evidence type="ECO:0000313" key="10">
    <source>
        <dbReference type="Proteomes" id="UP000095185"/>
    </source>
</evidence>